<dbReference type="EMBL" id="DVOE01000088">
    <property type="protein sequence ID" value="HIU99335.1"/>
    <property type="molecule type" value="Genomic_DNA"/>
</dbReference>
<dbReference type="Proteomes" id="UP000886857">
    <property type="component" value="Unassembled WGS sequence"/>
</dbReference>
<dbReference type="InterPro" id="IPR003439">
    <property type="entry name" value="ABC_transporter-like_ATP-bd"/>
</dbReference>
<feature type="domain" description="ABC transporter" evidence="6">
    <location>
        <begin position="327"/>
        <end position="576"/>
    </location>
</feature>
<feature type="compositionally biased region" description="Basic and acidic residues" evidence="5">
    <location>
        <begin position="576"/>
        <end position="586"/>
    </location>
</feature>
<dbReference type="Gene3D" id="3.40.50.300">
    <property type="entry name" value="P-loop containing nucleotide triphosphate hydrolases"/>
    <property type="match status" value="2"/>
</dbReference>
<keyword evidence="2" id="KW-0677">Repeat</keyword>
<evidence type="ECO:0000256" key="4">
    <source>
        <dbReference type="ARBA" id="ARBA00022840"/>
    </source>
</evidence>
<protein>
    <submittedName>
        <fullName evidence="7">ABC transporter ATP-binding protein</fullName>
    </submittedName>
</protein>
<comment type="caution">
    <text evidence="7">The sequence shown here is derived from an EMBL/GenBank/DDBJ whole genome shotgun (WGS) entry which is preliminary data.</text>
</comment>
<organism evidence="7 8">
    <name type="scientific">Candidatus Limadaptatus stercoripullorum</name>
    <dbReference type="NCBI Taxonomy" id="2840846"/>
    <lineage>
        <taxon>Bacteria</taxon>
        <taxon>Bacillati</taxon>
        <taxon>Bacillota</taxon>
        <taxon>Clostridia</taxon>
        <taxon>Eubacteriales</taxon>
        <taxon>Candidatus Limadaptatus</taxon>
    </lineage>
</organism>
<dbReference type="InterPro" id="IPR027417">
    <property type="entry name" value="P-loop_NTPase"/>
</dbReference>
<dbReference type="PANTHER" id="PTHR43790:SF9">
    <property type="entry name" value="GALACTOFURANOSE TRANSPORTER ATP-BINDING PROTEIN YTFR"/>
    <property type="match status" value="1"/>
</dbReference>
<evidence type="ECO:0000256" key="3">
    <source>
        <dbReference type="ARBA" id="ARBA00022741"/>
    </source>
</evidence>
<sequence length="618" mass="67851">MANDRPASSRPVAIRMHGITKRFGEVVANRDVDLTVYEGEILSLLGENGSGKTTLMNMLAGIYFPDEGEIFAYGKPAVIRSPRDAYHHGIGMVHQHFKLVDLFTAADNIILGEEAPEFSVRKEAKALSTEASTPRYLIDNDDPHEPVKTVRGTDTRKGRALLVARKLALPLKKLGKKLKFNWLARNRVSAVQAVADRYGFDIDLKQKIYDMSVSEKQTVEIIKVLYRGANILILDEPTAVLTPQETEKLFAVLRAMRADGKSIIIITHKLNEVMEISDRVAVLRKGEHVATVNTADADIPLLTELMVGHKTELDIERDAPEQPEDRLTVEGLSFTDREGVKKLDGVSFTARSGEILGIAGIAGSGQRELLETIAGLIKPAAGSITYLPPGGGKPENLMRKTPEQIRELGVRLSFVPEDRLGMGLVGNMDIIDNMMLRSYRRGIPLILDRKRPKQLAERIIKELEVVTPSSHTPVRRLSGGNVQKVLVGREIAAAPTVLMAAYPVRGLDINSSYTIYRLLNEQKKAGVAVIYVGEDLDVLLELCDRLLVICDGKITGVLDGRTATKEQVGLLMTAGHDAEEADKERADDEEDIPAAEPLPEGELPTAAPAGEDEEDIHD</sequence>
<dbReference type="PROSITE" id="PS50893">
    <property type="entry name" value="ABC_TRANSPORTER_2"/>
    <property type="match status" value="2"/>
</dbReference>
<evidence type="ECO:0000256" key="1">
    <source>
        <dbReference type="ARBA" id="ARBA00022448"/>
    </source>
</evidence>
<evidence type="ECO:0000313" key="7">
    <source>
        <dbReference type="EMBL" id="HIU99335.1"/>
    </source>
</evidence>
<dbReference type="PANTHER" id="PTHR43790">
    <property type="entry name" value="CARBOHYDRATE TRANSPORT ATP-BINDING PROTEIN MG119-RELATED"/>
    <property type="match status" value="1"/>
</dbReference>
<feature type="domain" description="ABC transporter" evidence="6">
    <location>
        <begin position="14"/>
        <end position="310"/>
    </location>
</feature>
<keyword evidence="3" id="KW-0547">Nucleotide-binding</keyword>
<dbReference type="CDD" id="cd03216">
    <property type="entry name" value="ABC_Carb_Monos_I"/>
    <property type="match status" value="1"/>
</dbReference>
<feature type="compositionally biased region" description="Low complexity" evidence="5">
    <location>
        <begin position="594"/>
        <end position="609"/>
    </location>
</feature>
<dbReference type="GO" id="GO:0005524">
    <property type="term" value="F:ATP binding"/>
    <property type="evidence" value="ECO:0007669"/>
    <property type="project" value="UniProtKB-KW"/>
</dbReference>
<evidence type="ECO:0000256" key="5">
    <source>
        <dbReference type="SAM" id="MobiDB-lite"/>
    </source>
</evidence>
<dbReference type="CDD" id="cd03215">
    <property type="entry name" value="ABC_Carb_Monos_II"/>
    <property type="match status" value="1"/>
</dbReference>
<keyword evidence="4 7" id="KW-0067">ATP-binding</keyword>
<name>A0A9D1SX46_9FIRM</name>
<reference evidence="7" key="1">
    <citation type="submission" date="2020-10" db="EMBL/GenBank/DDBJ databases">
        <authorList>
            <person name="Gilroy R."/>
        </authorList>
    </citation>
    <scope>NUCLEOTIDE SEQUENCE</scope>
    <source>
        <strain evidence="7">10406</strain>
    </source>
</reference>
<feature type="region of interest" description="Disordered" evidence="5">
    <location>
        <begin position="574"/>
        <end position="618"/>
    </location>
</feature>
<proteinExistence type="predicted"/>
<reference evidence="7" key="2">
    <citation type="journal article" date="2021" name="PeerJ">
        <title>Extensive microbial diversity within the chicken gut microbiome revealed by metagenomics and culture.</title>
        <authorList>
            <person name="Gilroy R."/>
            <person name="Ravi A."/>
            <person name="Getino M."/>
            <person name="Pursley I."/>
            <person name="Horton D.L."/>
            <person name="Alikhan N.F."/>
            <person name="Baker D."/>
            <person name="Gharbi K."/>
            <person name="Hall N."/>
            <person name="Watson M."/>
            <person name="Adriaenssens E.M."/>
            <person name="Foster-Nyarko E."/>
            <person name="Jarju S."/>
            <person name="Secka A."/>
            <person name="Antonio M."/>
            <person name="Oren A."/>
            <person name="Chaudhuri R.R."/>
            <person name="La Ragione R."/>
            <person name="Hildebrand F."/>
            <person name="Pallen M.J."/>
        </authorList>
    </citation>
    <scope>NUCLEOTIDE SEQUENCE</scope>
    <source>
        <strain evidence="7">10406</strain>
    </source>
</reference>
<dbReference type="Pfam" id="PF00005">
    <property type="entry name" value="ABC_tran"/>
    <property type="match status" value="2"/>
</dbReference>
<evidence type="ECO:0000256" key="2">
    <source>
        <dbReference type="ARBA" id="ARBA00022737"/>
    </source>
</evidence>
<dbReference type="AlphaFoldDB" id="A0A9D1SX46"/>
<dbReference type="SUPFAM" id="SSF52540">
    <property type="entry name" value="P-loop containing nucleoside triphosphate hydrolases"/>
    <property type="match status" value="2"/>
</dbReference>
<evidence type="ECO:0000313" key="8">
    <source>
        <dbReference type="Proteomes" id="UP000886857"/>
    </source>
</evidence>
<gene>
    <name evidence="7" type="ORF">IAC73_05795</name>
</gene>
<evidence type="ECO:0000259" key="6">
    <source>
        <dbReference type="PROSITE" id="PS50893"/>
    </source>
</evidence>
<accession>A0A9D1SX46</accession>
<dbReference type="SMART" id="SM00382">
    <property type="entry name" value="AAA"/>
    <property type="match status" value="2"/>
</dbReference>
<dbReference type="InterPro" id="IPR003593">
    <property type="entry name" value="AAA+_ATPase"/>
</dbReference>
<keyword evidence="1" id="KW-0813">Transport</keyword>
<dbReference type="GO" id="GO:0016887">
    <property type="term" value="F:ATP hydrolysis activity"/>
    <property type="evidence" value="ECO:0007669"/>
    <property type="project" value="InterPro"/>
</dbReference>
<dbReference type="InterPro" id="IPR050107">
    <property type="entry name" value="ABC_carbohydrate_import_ATPase"/>
</dbReference>